<dbReference type="SMART" id="SM00530">
    <property type="entry name" value="HTH_XRE"/>
    <property type="match status" value="1"/>
</dbReference>
<protein>
    <submittedName>
        <fullName evidence="3">Helix-turn-helix transcriptional regulator</fullName>
    </submittedName>
</protein>
<keyword evidence="4" id="KW-1185">Reference proteome</keyword>
<dbReference type="EMBL" id="SUMG01000022">
    <property type="protein sequence ID" value="NBG89358.1"/>
    <property type="molecule type" value="Genomic_DNA"/>
</dbReference>
<dbReference type="GO" id="GO:0005829">
    <property type="term" value="C:cytosol"/>
    <property type="evidence" value="ECO:0007669"/>
    <property type="project" value="TreeGrafter"/>
</dbReference>
<evidence type="ECO:0000313" key="4">
    <source>
        <dbReference type="Proteomes" id="UP000449710"/>
    </source>
</evidence>
<dbReference type="GO" id="GO:0003677">
    <property type="term" value="F:DNA binding"/>
    <property type="evidence" value="ECO:0007669"/>
    <property type="project" value="UniProtKB-KW"/>
</dbReference>
<proteinExistence type="predicted"/>
<dbReference type="Pfam" id="PF01381">
    <property type="entry name" value="HTH_3"/>
    <property type="match status" value="1"/>
</dbReference>
<accession>A0AA43XM88</accession>
<evidence type="ECO:0000259" key="2">
    <source>
        <dbReference type="PROSITE" id="PS50943"/>
    </source>
</evidence>
<dbReference type="InterPro" id="IPR050807">
    <property type="entry name" value="TransReg_Diox_bact_type"/>
</dbReference>
<dbReference type="InterPro" id="IPR010982">
    <property type="entry name" value="Lambda_DNA-bd_dom_sf"/>
</dbReference>
<dbReference type="CDD" id="cd00093">
    <property type="entry name" value="HTH_XRE"/>
    <property type="match status" value="1"/>
</dbReference>
<dbReference type="AlphaFoldDB" id="A0AA43XM88"/>
<evidence type="ECO:0000313" key="3">
    <source>
        <dbReference type="EMBL" id="NBG89358.1"/>
    </source>
</evidence>
<name>A0AA43XM88_9CLOT</name>
<comment type="caution">
    <text evidence="3">The sequence shown here is derived from an EMBL/GenBank/DDBJ whole genome shotgun (WGS) entry which is preliminary data.</text>
</comment>
<dbReference type="InterPro" id="IPR001387">
    <property type="entry name" value="Cro/C1-type_HTH"/>
</dbReference>
<dbReference type="PANTHER" id="PTHR46797:SF1">
    <property type="entry name" value="METHYLPHOSPHONATE SYNTHASE"/>
    <property type="match status" value="1"/>
</dbReference>
<feature type="domain" description="HTH cro/C1-type" evidence="2">
    <location>
        <begin position="40"/>
        <end position="95"/>
    </location>
</feature>
<dbReference type="GO" id="GO:0003700">
    <property type="term" value="F:DNA-binding transcription factor activity"/>
    <property type="evidence" value="ECO:0007669"/>
    <property type="project" value="TreeGrafter"/>
</dbReference>
<reference evidence="3 4" key="1">
    <citation type="submission" date="2019-04" db="EMBL/GenBank/DDBJ databases">
        <title>Isachenkonia alkalipeptolytica gen. nov. sp. nov. a new anaerobic, alkiliphilic organothrophic bacterium capable to reduce synthesized ferrihydrite isolated from a soda lake.</title>
        <authorList>
            <person name="Toshchakov S.V."/>
            <person name="Zavarzina D.G."/>
            <person name="Zhilina T.N."/>
            <person name="Kostrikina N.A."/>
            <person name="Kublanov I.V."/>
        </authorList>
    </citation>
    <scope>NUCLEOTIDE SEQUENCE [LARGE SCALE GENOMIC DNA]</scope>
    <source>
        <strain evidence="3 4">Z-1701</strain>
    </source>
</reference>
<dbReference type="SUPFAM" id="SSF47413">
    <property type="entry name" value="lambda repressor-like DNA-binding domains"/>
    <property type="match status" value="1"/>
</dbReference>
<evidence type="ECO:0000256" key="1">
    <source>
        <dbReference type="ARBA" id="ARBA00023125"/>
    </source>
</evidence>
<dbReference type="Proteomes" id="UP000449710">
    <property type="component" value="Unassembled WGS sequence"/>
</dbReference>
<gene>
    <name evidence="3" type="ORF">ISALK_12740</name>
</gene>
<dbReference type="Gene3D" id="1.10.260.40">
    <property type="entry name" value="lambda repressor-like DNA-binding domains"/>
    <property type="match status" value="1"/>
</dbReference>
<dbReference type="PANTHER" id="PTHR46797">
    <property type="entry name" value="HTH-TYPE TRANSCRIPTIONAL REGULATOR"/>
    <property type="match status" value="1"/>
</dbReference>
<dbReference type="PROSITE" id="PS50943">
    <property type="entry name" value="HTH_CROC1"/>
    <property type="match status" value="1"/>
</dbReference>
<keyword evidence="1" id="KW-0238">DNA-binding</keyword>
<sequence>MKTTKAGVKLDDVKAKLLEDPEFKDEYNKLKPRYDIISQIIEVRKSMKMTQEELAKRAGTRKSNISRLESGDYNPSLDFLIKIANSLGKDVHIDIR</sequence>
<organism evidence="3 4">
    <name type="scientific">Isachenkonia alkalipeptolytica</name>
    <dbReference type="NCBI Taxonomy" id="2565777"/>
    <lineage>
        <taxon>Bacteria</taxon>
        <taxon>Bacillati</taxon>
        <taxon>Bacillota</taxon>
        <taxon>Clostridia</taxon>
        <taxon>Eubacteriales</taxon>
        <taxon>Clostridiaceae</taxon>
        <taxon>Isachenkonia</taxon>
    </lineage>
</organism>